<evidence type="ECO:0000256" key="10">
    <source>
        <dbReference type="ARBA" id="ARBA00022989"/>
    </source>
</evidence>
<evidence type="ECO:0000256" key="13">
    <source>
        <dbReference type="ARBA" id="ARBA00023136"/>
    </source>
</evidence>
<evidence type="ECO:0000256" key="4">
    <source>
        <dbReference type="ARBA" id="ARBA00010459"/>
    </source>
</evidence>
<organism evidence="17 18">
    <name type="scientific">Stichopus japonicus</name>
    <name type="common">Sea cucumber</name>
    <dbReference type="NCBI Taxonomy" id="307972"/>
    <lineage>
        <taxon>Eukaryota</taxon>
        <taxon>Metazoa</taxon>
        <taxon>Echinodermata</taxon>
        <taxon>Eleutherozoa</taxon>
        <taxon>Echinozoa</taxon>
        <taxon>Holothuroidea</taxon>
        <taxon>Aspidochirotacea</taxon>
        <taxon>Aspidochirotida</taxon>
        <taxon>Stichopodidae</taxon>
        <taxon>Apostichopus</taxon>
    </lineage>
</organism>
<comment type="caution">
    <text evidence="17">The sequence shown here is derived from an EMBL/GenBank/DDBJ whole genome shotgun (WGS) entry which is preliminary data.</text>
</comment>
<comment type="subunit">
    <text evidence="14">Homotrimer; The trimer binds only one molecule of glutathione.</text>
</comment>
<keyword evidence="6 17" id="KW-0808">Transferase</keyword>
<dbReference type="GO" id="GO:0005789">
    <property type="term" value="C:endoplasmic reticulum membrane"/>
    <property type="evidence" value="ECO:0007669"/>
    <property type="project" value="UniProtKB-SubCell"/>
</dbReference>
<evidence type="ECO:0000256" key="8">
    <source>
        <dbReference type="ARBA" id="ARBA00022787"/>
    </source>
</evidence>
<keyword evidence="13" id="KW-0472">Membrane</keyword>
<evidence type="ECO:0000313" key="18">
    <source>
        <dbReference type="Proteomes" id="UP000230750"/>
    </source>
</evidence>
<dbReference type="InterPro" id="IPR023352">
    <property type="entry name" value="MAPEG-like_dom_sf"/>
</dbReference>
<dbReference type="FunFam" id="1.20.120.550:FF:000002">
    <property type="entry name" value="Microsomal glutathione S-transferase 1"/>
    <property type="match status" value="1"/>
</dbReference>
<evidence type="ECO:0000256" key="15">
    <source>
        <dbReference type="ARBA" id="ARBA00039397"/>
    </source>
</evidence>
<dbReference type="EC" id="2.5.1.18" evidence="5"/>
<keyword evidence="10" id="KW-1133">Transmembrane helix</keyword>
<dbReference type="GO" id="GO:0004364">
    <property type="term" value="F:glutathione transferase activity"/>
    <property type="evidence" value="ECO:0007669"/>
    <property type="project" value="UniProtKB-EC"/>
</dbReference>
<evidence type="ECO:0000256" key="2">
    <source>
        <dbReference type="ARBA" id="ARBA00004294"/>
    </source>
</evidence>
<dbReference type="PANTHER" id="PTHR10689:SF6">
    <property type="entry name" value="MICROSOMAL GLUTATHIONE S-TRANSFERASE 1"/>
    <property type="match status" value="1"/>
</dbReference>
<comment type="subcellular location">
    <subcellularLocation>
        <location evidence="3">Endoplasmic reticulum membrane</location>
        <topology evidence="3">Multi-pass membrane protein</topology>
    </subcellularLocation>
    <subcellularLocation>
        <location evidence="2">Mitochondrion outer membrane</location>
    </subcellularLocation>
</comment>
<evidence type="ECO:0000256" key="3">
    <source>
        <dbReference type="ARBA" id="ARBA00004477"/>
    </source>
</evidence>
<name>A0A2G8JMW7_STIJA</name>
<evidence type="ECO:0000256" key="6">
    <source>
        <dbReference type="ARBA" id="ARBA00022679"/>
    </source>
</evidence>
<evidence type="ECO:0000256" key="9">
    <source>
        <dbReference type="ARBA" id="ARBA00022824"/>
    </source>
</evidence>
<protein>
    <recommendedName>
        <fullName evidence="15">Microsomal glutathione S-transferase 1</fullName>
        <ecNumber evidence="5">2.5.1.18</ecNumber>
    </recommendedName>
</protein>
<keyword evidence="11" id="KW-0007">Acetylation</keyword>
<dbReference type="OrthoDB" id="193139at2759"/>
<keyword evidence="12" id="KW-0496">Mitochondrion</keyword>
<dbReference type="Gene3D" id="1.20.120.550">
    <property type="entry name" value="Membrane associated eicosanoid/glutathione metabolism-like domain"/>
    <property type="match status" value="1"/>
</dbReference>
<keyword evidence="18" id="KW-1185">Reference proteome</keyword>
<dbReference type="STRING" id="307972.A0A2G8JMW7"/>
<reference evidence="17 18" key="1">
    <citation type="journal article" date="2017" name="PLoS Biol.">
        <title>The sea cucumber genome provides insights into morphological evolution and visceral regeneration.</title>
        <authorList>
            <person name="Zhang X."/>
            <person name="Sun L."/>
            <person name="Yuan J."/>
            <person name="Sun Y."/>
            <person name="Gao Y."/>
            <person name="Zhang L."/>
            <person name="Li S."/>
            <person name="Dai H."/>
            <person name="Hamel J.F."/>
            <person name="Liu C."/>
            <person name="Yu Y."/>
            <person name="Liu S."/>
            <person name="Lin W."/>
            <person name="Guo K."/>
            <person name="Jin S."/>
            <person name="Xu P."/>
            <person name="Storey K.B."/>
            <person name="Huan P."/>
            <person name="Zhang T."/>
            <person name="Zhou Y."/>
            <person name="Zhang J."/>
            <person name="Lin C."/>
            <person name="Li X."/>
            <person name="Xing L."/>
            <person name="Huo D."/>
            <person name="Sun M."/>
            <person name="Wang L."/>
            <person name="Mercier A."/>
            <person name="Li F."/>
            <person name="Yang H."/>
            <person name="Xiang J."/>
        </authorList>
    </citation>
    <scope>NUCLEOTIDE SEQUENCE [LARGE SCALE GENOMIC DNA]</scope>
    <source>
        <strain evidence="17">Shaxun</strain>
        <tissue evidence="17">Muscle</tissue>
    </source>
</reference>
<keyword evidence="9" id="KW-0256">Endoplasmic reticulum</keyword>
<dbReference type="SUPFAM" id="SSF161084">
    <property type="entry name" value="MAPEG domain-like"/>
    <property type="match status" value="1"/>
</dbReference>
<evidence type="ECO:0000313" key="17">
    <source>
        <dbReference type="EMBL" id="PIK37116.1"/>
    </source>
</evidence>
<evidence type="ECO:0000256" key="7">
    <source>
        <dbReference type="ARBA" id="ARBA00022692"/>
    </source>
</evidence>
<comment type="similarity">
    <text evidence="4">Belongs to the MAPEG family.</text>
</comment>
<dbReference type="PANTHER" id="PTHR10689">
    <property type="entry name" value="MICROSOMAL GLUTATHIONE S-TRANSFERASE 1"/>
    <property type="match status" value="1"/>
</dbReference>
<proteinExistence type="inferred from homology"/>
<dbReference type="AlphaFoldDB" id="A0A2G8JMW7"/>
<dbReference type="EMBL" id="MRZV01001555">
    <property type="protein sequence ID" value="PIK37116.1"/>
    <property type="molecule type" value="Genomic_DNA"/>
</dbReference>
<evidence type="ECO:0000256" key="12">
    <source>
        <dbReference type="ARBA" id="ARBA00023128"/>
    </source>
</evidence>
<gene>
    <name evidence="17" type="ORF">BSL78_26045</name>
</gene>
<sequence>MASVFETPQFEAFVKYGALSLAKMLNMSLLTGVVRMAKGSFANKEDYTSSGRLSPDELKAKLATPDPFLERIRRCHLNDMENIPPFILTGLFFVLAANPTLDSCNWHFRIFLASRILHSICYILALPQPSRLLCFTVGFVTTCSMLLRAIAAVW</sequence>
<evidence type="ECO:0000256" key="1">
    <source>
        <dbReference type="ARBA" id="ARBA00003701"/>
    </source>
</evidence>
<dbReference type="GO" id="GO:0005741">
    <property type="term" value="C:mitochondrial outer membrane"/>
    <property type="evidence" value="ECO:0007669"/>
    <property type="project" value="UniProtKB-SubCell"/>
</dbReference>
<evidence type="ECO:0000256" key="16">
    <source>
        <dbReference type="ARBA" id="ARBA00049385"/>
    </source>
</evidence>
<comment type="catalytic activity">
    <reaction evidence="16">
        <text>RX + glutathione = an S-substituted glutathione + a halide anion + H(+)</text>
        <dbReference type="Rhea" id="RHEA:16437"/>
        <dbReference type="ChEBI" id="CHEBI:15378"/>
        <dbReference type="ChEBI" id="CHEBI:16042"/>
        <dbReference type="ChEBI" id="CHEBI:17792"/>
        <dbReference type="ChEBI" id="CHEBI:57925"/>
        <dbReference type="ChEBI" id="CHEBI:90779"/>
        <dbReference type="EC" id="2.5.1.18"/>
    </reaction>
    <physiologicalReaction direction="left-to-right" evidence="16">
        <dbReference type="Rhea" id="RHEA:16438"/>
    </physiologicalReaction>
</comment>
<dbReference type="Proteomes" id="UP000230750">
    <property type="component" value="Unassembled WGS sequence"/>
</dbReference>
<keyword evidence="7" id="KW-0812">Transmembrane</keyword>
<dbReference type="InterPro" id="IPR040162">
    <property type="entry name" value="MGST1-like"/>
</dbReference>
<dbReference type="InterPro" id="IPR001129">
    <property type="entry name" value="Membr-assoc_MAPEG"/>
</dbReference>
<evidence type="ECO:0000256" key="5">
    <source>
        <dbReference type="ARBA" id="ARBA00012452"/>
    </source>
</evidence>
<evidence type="ECO:0000256" key="14">
    <source>
        <dbReference type="ARBA" id="ARBA00038540"/>
    </source>
</evidence>
<evidence type="ECO:0000256" key="11">
    <source>
        <dbReference type="ARBA" id="ARBA00022990"/>
    </source>
</evidence>
<keyword evidence="8" id="KW-1000">Mitochondrion outer membrane</keyword>
<comment type="function">
    <text evidence="1">Conjugation of reduced glutathione to a wide number of exogenous and endogenous hydrophobic electrophiles.</text>
</comment>
<accession>A0A2G8JMW7</accession>
<dbReference type="Pfam" id="PF01124">
    <property type="entry name" value="MAPEG"/>
    <property type="match status" value="1"/>
</dbReference>